<gene>
    <name evidence="2" type="ORF">CONPUDRAFT_144460</name>
</gene>
<keyword evidence="3" id="KW-1185">Reference proteome</keyword>
<feature type="transmembrane region" description="Helical" evidence="1">
    <location>
        <begin position="138"/>
        <end position="161"/>
    </location>
</feature>
<organism evidence="2 3">
    <name type="scientific">Coniophora puteana (strain RWD-64-598)</name>
    <name type="common">Brown rot fungus</name>
    <dbReference type="NCBI Taxonomy" id="741705"/>
    <lineage>
        <taxon>Eukaryota</taxon>
        <taxon>Fungi</taxon>
        <taxon>Dikarya</taxon>
        <taxon>Basidiomycota</taxon>
        <taxon>Agaricomycotina</taxon>
        <taxon>Agaricomycetes</taxon>
        <taxon>Agaricomycetidae</taxon>
        <taxon>Boletales</taxon>
        <taxon>Coniophorineae</taxon>
        <taxon>Coniophoraceae</taxon>
        <taxon>Coniophora</taxon>
    </lineage>
</organism>
<sequence length="189" mass="19230">MLCCQSVTHYGVDMLVSNSDRSGSLGAAPGPRRGLHRGACGTGGFIVYLNSGNATQANITPIISQISAPLNNALGSVNGLKSQGVSQNELLLSEDGSEILSVGALAALIAADLVLLFKAIGVVLAIVGADLLAILIPLLYAVGILVYKILFVVLGLVSGLLFALTPLLSSIVGVLDTLGLTVLLLLLAL</sequence>
<dbReference type="Proteomes" id="UP000053558">
    <property type="component" value="Unassembled WGS sequence"/>
</dbReference>
<feature type="transmembrane region" description="Helical" evidence="1">
    <location>
        <begin position="99"/>
        <end position="126"/>
    </location>
</feature>
<keyword evidence="1" id="KW-0812">Transmembrane</keyword>
<reference evidence="3" key="1">
    <citation type="journal article" date="2012" name="Science">
        <title>The Paleozoic origin of enzymatic lignin decomposition reconstructed from 31 fungal genomes.</title>
        <authorList>
            <person name="Floudas D."/>
            <person name="Binder M."/>
            <person name="Riley R."/>
            <person name="Barry K."/>
            <person name="Blanchette R.A."/>
            <person name="Henrissat B."/>
            <person name="Martinez A.T."/>
            <person name="Otillar R."/>
            <person name="Spatafora J.W."/>
            <person name="Yadav J.S."/>
            <person name="Aerts A."/>
            <person name="Benoit I."/>
            <person name="Boyd A."/>
            <person name="Carlson A."/>
            <person name="Copeland A."/>
            <person name="Coutinho P.M."/>
            <person name="de Vries R.P."/>
            <person name="Ferreira P."/>
            <person name="Findley K."/>
            <person name="Foster B."/>
            <person name="Gaskell J."/>
            <person name="Glotzer D."/>
            <person name="Gorecki P."/>
            <person name="Heitman J."/>
            <person name="Hesse C."/>
            <person name="Hori C."/>
            <person name="Igarashi K."/>
            <person name="Jurgens J.A."/>
            <person name="Kallen N."/>
            <person name="Kersten P."/>
            <person name="Kohler A."/>
            <person name="Kuees U."/>
            <person name="Kumar T.K.A."/>
            <person name="Kuo A."/>
            <person name="LaButti K."/>
            <person name="Larrondo L.F."/>
            <person name="Lindquist E."/>
            <person name="Ling A."/>
            <person name="Lombard V."/>
            <person name="Lucas S."/>
            <person name="Lundell T."/>
            <person name="Martin R."/>
            <person name="McLaughlin D.J."/>
            <person name="Morgenstern I."/>
            <person name="Morin E."/>
            <person name="Murat C."/>
            <person name="Nagy L.G."/>
            <person name="Nolan M."/>
            <person name="Ohm R.A."/>
            <person name="Patyshakuliyeva A."/>
            <person name="Rokas A."/>
            <person name="Ruiz-Duenas F.J."/>
            <person name="Sabat G."/>
            <person name="Salamov A."/>
            <person name="Samejima M."/>
            <person name="Schmutz J."/>
            <person name="Slot J.C."/>
            <person name="St John F."/>
            <person name="Stenlid J."/>
            <person name="Sun H."/>
            <person name="Sun S."/>
            <person name="Syed K."/>
            <person name="Tsang A."/>
            <person name="Wiebenga A."/>
            <person name="Young D."/>
            <person name="Pisabarro A."/>
            <person name="Eastwood D.C."/>
            <person name="Martin F."/>
            <person name="Cullen D."/>
            <person name="Grigoriev I.V."/>
            <person name="Hibbett D.S."/>
        </authorList>
    </citation>
    <scope>NUCLEOTIDE SEQUENCE [LARGE SCALE GENOMIC DNA]</scope>
    <source>
        <strain evidence="3">RWD-64-598 SS2</strain>
    </source>
</reference>
<keyword evidence="1" id="KW-0472">Membrane</keyword>
<accession>A0A5M3MML0</accession>
<name>A0A5M3MML0_CONPW</name>
<dbReference type="OrthoDB" id="3265564at2759"/>
<proteinExistence type="predicted"/>
<dbReference type="RefSeq" id="XP_007769306.1">
    <property type="nucleotide sequence ID" value="XM_007771116.1"/>
</dbReference>
<comment type="caution">
    <text evidence="2">The sequence shown here is derived from an EMBL/GenBank/DDBJ whole genome shotgun (WGS) entry which is preliminary data.</text>
</comment>
<dbReference type="EMBL" id="JH711579">
    <property type="protein sequence ID" value="EIW80343.1"/>
    <property type="molecule type" value="Genomic_DNA"/>
</dbReference>
<evidence type="ECO:0000313" key="2">
    <source>
        <dbReference type="EMBL" id="EIW80343.1"/>
    </source>
</evidence>
<dbReference type="GeneID" id="19201948"/>
<dbReference type="KEGG" id="cput:CONPUDRAFT_144460"/>
<evidence type="ECO:0000313" key="3">
    <source>
        <dbReference type="Proteomes" id="UP000053558"/>
    </source>
</evidence>
<keyword evidence="1" id="KW-1133">Transmembrane helix</keyword>
<protein>
    <submittedName>
        <fullName evidence="2">Uncharacterized protein</fullName>
    </submittedName>
</protein>
<feature type="transmembrane region" description="Helical" evidence="1">
    <location>
        <begin position="167"/>
        <end position="188"/>
    </location>
</feature>
<evidence type="ECO:0000256" key="1">
    <source>
        <dbReference type="SAM" id="Phobius"/>
    </source>
</evidence>
<dbReference type="AlphaFoldDB" id="A0A5M3MML0"/>